<dbReference type="PANTHER" id="PTHR48081:SF6">
    <property type="entry name" value="PEPTIDASE S9 PROLYL OLIGOPEPTIDASE CATALYTIC DOMAIN-CONTAINING PROTEIN"/>
    <property type="match status" value="1"/>
</dbReference>
<dbReference type="EMBL" id="DXBG01000305">
    <property type="protein sequence ID" value="HIZ66804.1"/>
    <property type="molecule type" value="Genomic_DNA"/>
</dbReference>
<feature type="domain" description="BD-FAE-like" evidence="2">
    <location>
        <begin position="33"/>
        <end position="128"/>
    </location>
</feature>
<reference evidence="3" key="2">
    <citation type="submission" date="2021-04" db="EMBL/GenBank/DDBJ databases">
        <authorList>
            <person name="Gilroy R."/>
        </authorList>
    </citation>
    <scope>NUCLEOTIDE SEQUENCE</scope>
    <source>
        <strain evidence="3">1068</strain>
    </source>
</reference>
<dbReference type="SUPFAM" id="SSF53474">
    <property type="entry name" value="alpha/beta-Hydrolases"/>
    <property type="match status" value="1"/>
</dbReference>
<dbReference type="Pfam" id="PF20434">
    <property type="entry name" value="BD-FAE"/>
    <property type="match status" value="1"/>
</dbReference>
<name>A0A9D2JUW6_9FIRM</name>
<evidence type="ECO:0000313" key="4">
    <source>
        <dbReference type="Proteomes" id="UP000824056"/>
    </source>
</evidence>
<proteinExistence type="predicted"/>
<gene>
    <name evidence="3" type="ORF">H9809_13060</name>
</gene>
<protein>
    <submittedName>
        <fullName evidence="3">Alpha/beta hydrolase</fullName>
    </submittedName>
</protein>
<comment type="caution">
    <text evidence="3">The sequence shown here is derived from an EMBL/GenBank/DDBJ whole genome shotgun (WGS) entry which is preliminary data.</text>
</comment>
<dbReference type="InterPro" id="IPR049492">
    <property type="entry name" value="BD-FAE-like_dom"/>
</dbReference>
<evidence type="ECO:0000256" key="1">
    <source>
        <dbReference type="ARBA" id="ARBA00022801"/>
    </source>
</evidence>
<evidence type="ECO:0000259" key="2">
    <source>
        <dbReference type="Pfam" id="PF20434"/>
    </source>
</evidence>
<evidence type="ECO:0000313" key="3">
    <source>
        <dbReference type="EMBL" id="HIZ66804.1"/>
    </source>
</evidence>
<dbReference type="InterPro" id="IPR050300">
    <property type="entry name" value="GDXG_lipolytic_enzyme"/>
</dbReference>
<dbReference type="PANTHER" id="PTHR48081">
    <property type="entry name" value="AB HYDROLASE SUPERFAMILY PROTEIN C4A8.06C"/>
    <property type="match status" value="1"/>
</dbReference>
<keyword evidence="1 3" id="KW-0378">Hydrolase</keyword>
<dbReference type="Gene3D" id="3.40.50.1820">
    <property type="entry name" value="alpha/beta hydrolase"/>
    <property type="match status" value="1"/>
</dbReference>
<sequence length="355" mass="39455">MIVENIVLNEERQVSLTAYIQQVGGPFDYIAKRPGILILPGGGYQYCSDREADPAAMGFLKAGFQVFILRYSVKEHGTWPNPLEDYEQAMAFIRQNEEKWNLYKNKIAVLGFSAGGHLAGCAATMAKEKPNAAILGYAVTRGQDIQNCQSTAPDVVSAVDRKTCPCFVFATRDDRVVPIENSIAFIGALAAQGISFESHIYSHGPHGFSTADTSVQYKDTLICSRAQNWVEDSVAWLRDIFGNFGNLELTKPACPAHVSGDFEEYLSLDCTFGYLRKKKEAEPIMLPFLAWLEEHREEVARSIGPAAFEITGKMGMEGFCLMSDNRPFAEILRNTDLSQQEKERLAKELGKIKNV</sequence>
<dbReference type="Proteomes" id="UP000824056">
    <property type="component" value="Unassembled WGS sequence"/>
</dbReference>
<dbReference type="AlphaFoldDB" id="A0A9D2JUW6"/>
<accession>A0A9D2JUW6</accession>
<dbReference type="InterPro" id="IPR029058">
    <property type="entry name" value="AB_hydrolase_fold"/>
</dbReference>
<organism evidence="3 4">
    <name type="scientific">Candidatus Blautia pullicola</name>
    <dbReference type="NCBI Taxonomy" id="2838498"/>
    <lineage>
        <taxon>Bacteria</taxon>
        <taxon>Bacillati</taxon>
        <taxon>Bacillota</taxon>
        <taxon>Clostridia</taxon>
        <taxon>Lachnospirales</taxon>
        <taxon>Lachnospiraceae</taxon>
        <taxon>Blautia</taxon>
    </lineage>
</organism>
<dbReference type="GO" id="GO:0016787">
    <property type="term" value="F:hydrolase activity"/>
    <property type="evidence" value="ECO:0007669"/>
    <property type="project" value="UniProtKB-KW"/>
</dbReference>
<reference evidence="3" key="1">
    <citation type="journal article" date="2021" name="PeerJ">
        <title>Extensive microbial diversity within the chicken gut microbiome revealed by metagenomics and culture.</title>
        <authorList>
            <person name="Gilroy R."/>
            <person name="Ravi A."/>
            <person name="Getino M."/>
            <person name="Pursley I."/>
            <person name="Horton D.L."/>
            <person name="Alikhan N.F."/>
            <person name="Baker D."/>
            <person name="Gharbi K."/>
            <person name="Hall N."/>
            <person name="Watson M."/>
            <person name="Adriaenssens E.M."/>
            <person name="Foster-Nyarko E."/>
            <person name="Jarju S."/>
            <person name="Secka A."/>
            <person name="Antonio M."/>
            <person name="Oren A."/>
            <person name="Chaudhuri R.R."/>
            <person name="La Ragione R."/>
            <person name="Hildebrand F."/>
            <person name="Pallen M.J."/>
        </authorList>
    </citation>
    <scope>NUCLEOTIDE SEQUENCE</scope>
    <source>
        <strain evidence="3">1068</strain>
    </source>
</reference>